<dbReference type="EMBL" id="FRBT01000001">
    <property type="protein sequence ID" value="SHL27998.1"/>
    <property type="molecule type" value="Genomic_DNA"/>
</dbReference>
<protein>
    <submittedName>
        <fullName evidence="2">Uncharacterized protein</fullName>
    </submittedName>
</protein>
<evidence type="ECO:0000313" key="2">
    <source>
        <dbReference type="EMBL" id="SHL27998.1"/>
    </source>
</evidence>
<evidence type="ECO:0000313" key="3">
    <source>
        <dbReference type="Proteomes" id="UP000184028"/>
    </source>
</evidence>
<feature type="transmembrane region" description="Helical" evidence="1">
    <location>
        <begin position="45"/>
        <end position="63"/>
    </location>
</feature>
<sequence>MQIESKFRKLFWARIGAGFLLFMITVYLCLNSISQYSRLIKNPVFIVSFIFILFFFFAALDLLRTFKLIITDQGIEKILLISGQKQYIPFTSIIGIERRKIRMQTKSGYLTDGYSISIIKLENNRTLVVSPDNFENYDEIMFAIKNKVA</sequence>
<dbReference type="STRING" id="946677.SAMN05444484_101960"/>
<accession>A0A1M6ZBZ5</accession>
<evidence type="ECO:0000256" key="1">
    <source>
        <dbReference type="SAM" id="Phobius"/>
    </source>
</evidence>
<keyword evidence="3" id="KW-1185">Reference proteome</keyword>
<keyword evidence="1" id="KW-1133">Transmembrane helix</keyword>
<dbReference type="OrthoDB" id="1354668at2"/>
<organism evidence="2 3">
    <name type="scientific">Flavobacterium chilense</name>
    <dbReference type="NCBI Taxonomy" id="946677"/>
    <lineage>
        <taxon>Bacteria</taxon>
        <taxon>Pseudomonadati</taxon>
        <taxon>Bacteroidota</taxon>
        <taxon>Flavobacteriia</taxon>
        <taxon>Flavobacteriales</taxon>
        <taxon>Flavobacteriaceae</taxon>
        <taxon>Flavobacterium</taxon>
    </lineage>
</organism>
<feature type="transmembrane region" description="Helical" evidence="1">
    <location>
        <begin position="12"/>
        <end position="33"/>
    </location>
</feature>
<dbReference type="RefSeq" id="WP_068841221.1">
    <property type="nucleotide sequence ID" value="NZ_FRBT01000001.1"/>
</dbReference>
<keyword evidence="1" id="KW-0472">Membrane</keyword>
<dbReference type="Proteomes" id="UP000184028">
    <property type="component" value="Unassembled WGS sequence"/>
</dbReference>
<keyword evidence="1" id="KW-0812">Transmembrane</keyword>
<gene>
    <name evidence="2" type="ORF">SAMN05444484_101960</name>
</gene>
<proteinExistence type="predicted"/>
<name>A0A1M6ZBZ5_9FLAO</name>
<reference evidence="3" key="1">
    <citation type="submission" date="2016-11" db="EMBL/GenBank/DDBJ databases">
        <authorList>
            <person name="Varghese N."/>
            <person name="Submissions S."/>
        </authorList>
    </citation>
    <scope>NUCLEOTIDE SEQUENCE [LARGE SCALE GENOMIC DNA]</scope>
    <source>
        <strain evidence="3">DSM 24724</strain>
    </source>
</reference>
<dbReference type="AlphaFoldDB" id="A0A1M6ZBZ5"/>